<sequence>MLRLRRRGVTIRARERAGRTGSELGAAPVEAVAPTPAPGGVDENLPAGIRLAGAWSWRLIVIAAAIAILIFLVIQLRLIVIPLLVAVLVSALLIPFVAFLVRHRWPKGLAVAVAMVGTLVLVAGLVTLASTQIAEGTVGLSERLTASFDSLKSVLAASPLQLSDTEITNYLQQGWTAIQNDSAVFISGALSVGTTLGHLLTGLLLALFSLLFILIDGKAIWAWIVRFFPLRARAAVDGAGIAGWTTLGNFARVQILVASIDAVGIGVGAALLGVPMAIPIGILVFLGSFVPIIGAVATGSVAVIIALIFNNWAVALAMLGVVLLVQQVEGHVLQPLIMGTAVKVHPLAVVLVVASGALLAGIPGALFAVPVAAVLNAMITYIAGGTWRSSPPAVMPTSGSVLWQTVPQSRPGYRSVAALARTARVVRPRSIRTTRDGSARSTPSDSSAPGVPHDNSEN</sequence>
<dbReference type="GO" id="GO:0055085">
    <property type="term" value="P:transmembrane transport"/>
    <property type="evidence" value="ECO:0007669"/>
    <property type="project" value="TreeGrafter"/>
</dbReference>
<evidence type="ECO:0000256" key="8">
    <source>
        <dbReference type="SAM" id="MobiDB-lite"/>
    </source>
</evidence>
<name>A0A4R9AYC5_9MICO</name>
<comment type="similarity">
    <text evidence="2">Belongs to the autoinducer-2 exporter (AI-2E) (TC 2.A.86) family.</text>
</comment>
<comment type="caution">
    <text evidence="10">The sequence shown here is derived from an EMBL/GenBank/DDBJ whole genome shotgun (WGS) entry which is preliminary data.</text>
</comment>
<evidence type="ECO:0000256" key="6">
    <source>
        <dbReference type="ARBA" id="ARBA00022989"/>
    </source>
</evidence>
<feature type="transmembrane region" description="Helical" evidence="9">
    <location>
        <begin position="337"/>
        <end position="359"/>
    </location>
</feature>
<feature type="region of interest" description="Disordered" evidence="8">
    <location>
        <begin position="428"/>
        <end position="458"/>
    </location>
</feature>
<protein>
    <submittedName>
        <fullName evidence="10">AI-2E family transporter</fullName>
    </submittedName>
</protein>
<dbReference type="PANTHER" id="PTHR21716">
    <property type="entry name" value="TRANSMEMBRANE PROTEIN"/>
    <property type="match status" value="1"/>
</dbReference>
<evidence type="ECO:0000256" key="2">
    <source>
        <dbReference type="ARBA" id="ARBA00009773"/>
    </source>
</evidence>
<organism evidence="10 11">
    <name type="scientific">Cryobacterium gelidum</name>
    <dbReference type="NCBI Taxonomy" id="1259164"/>
    <lineage>
        <taxon>Bacteria</taxon>
        <taxon>Bacillati</taxon>
        <taxon>Actinomycetota</taxon>
        <taxon>Actinomycetes</taxon>
        <taxon>Micrococcales</taxon>
        <taxon>Microbacteriaceae</taxon>
        <taxon>Cryobacterium</taxon>
    </lineage>
</organism>
<evidence type="ECO:0000256" key="3">
    <source>
        <dbReference type="ARBA" id="ARBA00022448"/>
    </source>
</evidence>
<feature type="transmembrane region" description="Helical" evidence="9">
    <location>
        <begin position="80"/>
        <end position="101"/>
    </location>
</feature>
<evidence type="ECO:0000256" key="1">
    <source>
        <dbReference type="ARBA" id="ARBA00004651"/>
    </source>
</evidence>
<keyword evidence="4" id="KW-1003">Cell membrane</keyword>
<accession>A0A4R9AYC5</accession>
<gene>
    <name evidence="10" type="ORF">E3T50_05160</name>
</gene>
<evidence type="ECO:0000256" key="4">
    <source>
        <dbReference type="ARBA" id="ARBA00022475"/>
    </source>
</evidence>
<keyword evidence="6 9" id="KW-1133">Transmembrane helix</keyword>
<keyword evidence="3" id="KW-0813">Transport</keyword>
<dbReference type="AlphaFoldDB" id="A0A4R9AYC5"/>
<dbReference type="Pfam" id="PF01594">
    <property type="entry name" value="AI-2E_transport"/>
    <property type="match status" value="1"/>
</dbReference>
<dbReference type="PANTHER" id="PTHR21716:SF53">
    <property type="entry name" value="PERMEASE PERM-RELATED"/>
    <property type="match status" value="1"/>
</dbReference>
<proteinExistence type="inferred from homology"/>
<keyword evidence="5 9" id="KW-0812">Transmembrane</keyword>
<evidence type="ECO:0000313" key="11">
    <source>
        <dbReference type="Proteomes" id="UP000297983"/>
    </source>
</evidence>
<feature type="transmembrane region" description="Helical" evidence="9">
    <location>
        <begin position="108"/>
        <end position="129"/>
    </location>
</feature>
<evidence type="ECO:0000256" key="7">
    <source>
        <dbReference type="ARBA" id="ARBA00023136"/>
    </source>
</evidence>
<reference evidence="10 11" key="1">
    <citation type="submission" date="2019-03" db="EMBL/GenBank/DDBJ databases">
        <title>Genomics of glacier-inhabiting Cryobacterium strains.</title>
        <authorList>
            <person name="Liu Q."/>
            <person name="Xin Y.-H."/>
        </authorList>
    </citation>
    <scope>NUCLEOTIDE SEQUENCE [LARGE SCALE GENOMIC DNA]</scope>
    <source>
        <strain evidence="10 11">Hz16</strain>
    </source>
</reference>
<feature type="transmembrane region" description="Helical" evidence="9">
    <location>
        <begin position="55"/>
        <end position="74"/>
    </location>
</feature>
<dbReference type="EMBL" id="SOHL01000008">
    <property type="protein sequence ID" value="TFD72761.1"/>
    <property type="molecule type" value="Genomic_DNA"/>
</dbReference>
<evidence type="ECO:0000256" key="5">
    <source>
        <dbReference type="ARBA" id="ARBA00022692"/>
    </source>
</evidence>
<dbReference type="Proteomes" id="UP000297983">
    <property type="component" value="Unassembled WGS sequence"/>
</dbReference>
<comment type="subcellular location">
    <subcellularLocation>
        <location evidence="1">Cell membrane</location>
        <topology evidence="1">Multi-pass membrane protein</topology>
    </subcellularLocation>
</comment>
<evidence type="ECO:0000256" key="9">
    <source>
        <dbReference type="SAM" id="Phobius"/>
    </source>
</evidence>
<dbReference type="InterPro" id="IPR002549">
    <property type="entry name" value="AI-2E-like"/>
</dbReference>
<keyword evidence="11" id="KW-1185">Reference proteome</keyword>
<dbReference type="GO" id="GO:0005886">
    <property type="term" value="C:plasma membrane"/>
    <property type="evidence" value="ECO:0007669"/>
    <property type="project" value="UniProtKB-SubCell"/>
</dbReference>
<keyword evidence="7 9" id="KW-0472">Membrane</keyword>
<evidence type="ECO:0000313" key="10">
    <source>
        <dbReference type="EMBL" id="TFD72761.1"/>
    </source>
</evidence>
<feature type="transmembrane region" description="Helical" evidence="9">
    <location>
        <begin position="262"/>
        <end position="286"/>
    </location>
</feature>
<feature type="transmembrane region" description="Helical" evidence="9">
    <location>
        <begin position="199"/>
        <end position="224"/>
    </location>
</feature>
<feature type="transmembrane region" description="Helical" evidence="9">
    <location>
        <begin position="292"/>
        <end position="325"/>
    </location>
</feature>